<sequence length="155" mass="16770">MTAPSVHDTETRSGDKPLIFITALPGEGHTNPLLAIAAYLVKKGYEVVFLTVPTFRGKVQDAGAEWIHTDNPLTDATFQALGAAATLPSGPERFAAQFTAVFLDNHRHRRRRSCDGEPGHRAGFPRPAARCHAFGPPTEPGSSGTPRERPHEAHD</sequence>
<evidence type="ECO:0000313" key="3">
    <source>
        <dbReference type="Proteomes" id="UP000310108"/>
    </source>
</evidence>
<evidence type="ECO:0008006" key="4">
    <source>
        <dbReference type="Google" id="ProtNLM"/>
    </source>
</evidence>
<dbReference type="STRING" id="1306861.A0A4U6XEP5"/>
<feature type="region of interest" description="Disordered" evidence="1">
    <location>
        <begin position="109"/>
        <end position="155"/>
    </location>
</feature>
<dbReference type="AlphaFoldDB" id="A0A4U6XEP5"/>
<evidence type="ECO:0000256" key="1">
    <source>
        <dbReference type="SAM" id="MobiDB-lite"/>
    </source>
</evidence>
<organism evidence="2 3">
    <name type="scientific">Colletotrichum tanaceti</name>
    <dbReference type="NCBI Taxonomy" id="1306861"/>
    <lineage>
        <taxon>Eukaryota</taxon>
        <taxon>Fungi</taxon>
        <taxon>Dikarya</taxon>
        <taxon>Ascomycota</taxon>
        <taxon>Pezizomycotina</taxon>
        <taxon>Sordariomycetes</taxon>
        <taxon>Hypocreomycetidae</taxon>
        <taxon>Glomerellales</taxon>
        <taxon>Glomerellaceae</taxon>
        <taxon>Colletotrichum</taxon>
        <taxon>Colletotrichum destructivum species complex</taxon>
    </lineage>
</organism>
<comment type="caution">
    <text evidence="2">The sequence shown here is derived from an EMBL/GenBank/DDBJ whole genome shotgun (WGS) entry which is preliminary data.</text>
</comment>
<keyword evidence="3" id="KW-1185">Reference proteome</keyword>
<proteinExistence type="predicted"/>
<gene>
    <name evidence="2" type="ORF">CTA1_3357</name>
</gene>
<feature type="compositionally biased region" description="Basic and acidic residues" evidence="1">
    <location>
        <begin position="146"/>
        <end position="155"/>
    </location>
</feature>
<dbReference type="SUPFAM" id="SSF53756">
    <property type="entry name" value="UDP-Glycosyltransferase/glycogen phosphorylase"/>
    <property type="match status" value="1"/>
</dbReference>
<reference evidence="2 3" key="1">
    <citation type="journal article" date="2019" name="PLoS ONE">
        <title>Comparative genome analysis indicates high evolutionary potential of pathogenicity genes in Colletotrichum tanaceti.</title>
        <authorList>
            <person name="Lelwala R.V."/>
            <person name="Korhonen P.K."/>
            <person name="Young N.D."/>
            <person name="Scott J.B."/>
            <person name="Ades P.A."/>
            <person name="Gasser R.B."/>
            <person name="Taylor P.W.J."/>
        </authorList>
    </citation>
    <scope>NUCLEOTIDE SEQUENCE [LARGE SCALE GENOMIC DNA]</scope>
    <source>
        <strain evidence="2">BRIP57314</strain>
    </source>
</reference>
<dbReference type="Proteomes" id="UP000310108">
    <property type="component" value="Unassembled WGS sequence"/>
</dbReference>
<protein>
    <recommendedName>
        <fullName evidence="4">4'-demethylrebeccamycin synthase</fullName>
    </recommendedName>
</protein>
<evidence type="ECO:0000313" key="2">
    <source>
        <dbReference type="EMBL" id="TKW53759.1"/>
    </source>
</evidence>
<name>A0A4U6XEP5_9PEZI</name>
<dbReference type="EMBL" id="PJEX01000169">
    <property type="protein sequence ID" value="TKW53759.1"/>
    <property type="molecule type" value="Genomic_DNA"/>
</dbReference>
<dbReference type="Gene3D" id="3.40.50.2000">
    <property type="entry name" value="Glycogen Phosphorylase B"/>
    <property type="match status" value="1"/>
</dbReference>
<accession>A0A4U6XEP5</accession>